<evidence type="ECO:0000256" key="3">
    <source>
        <dbReference type="ARBA" id="ARBA00022448"/>
    </source>
</evidence>
<evidence type="ECO:0000256" key="10">
    <source>
        <dbReference type="ARBA" id="ARBA00023004"/>
    </source>
</evidence>
<keyword evidence="4" id="KW-0004">4Fe-4S</keyword>
<dbReference type="EMBL" id="JAODUO010000952">
    <property type="protein sequence ID" value="KAK2172532.1"/>
    <property type="molecule type" value="Genomic_DNA"/>
</dbReference>
<dbReference type="InterPro" id="IPR049398">
    <property type="entry name" value="ETF-QO/FixC_UQ-bd"/>
</dbReference>
<comment type="catalytic activity">
    <reaction evidence="13 14">
        <text>a ubiquinone + reduced [electron-transfer flavoprotein] = a ubiquinol + oxidized [electron-transfer flavoprotein] + H(+)</text>
        <dbReference type="Rhea" id="RHEA:24052"/>
        <dbReference type="Rhea" id="RHEA-COMP:9565"/>
        <dbReference type="Rhea" id="RHEA-COMP:9566"/>
        <dbReference type="Rhea" id="RHEA-COMP:10685"/>
        <dbReference type="Rhea" id="RHEA-COMP:10686"/>
        <dbReference type="ChEBI" id="CHEBI:15378"/>
        <dbReference type="ChEBI" id="CHEBI:16389"/>
        <dbReference type="ChEBI" id="CHEBI:17976"/>
        <dbReference type="ChEBI" id="CHEBI:57692"/>
        <dbReference type="ChEBI" id="CHEBI:58307"/>
        <dbReference type="EC" id="1.5.5.1"/>
    </reaction>
</comment>
<feature type="domain" description="4Fe-4S ferredoxin-type" evidence="15">
    <location>
        <begin position="274"/>
        <end position="303"/>
    </location>
</feature>
<dbReference type="SUPFAM" id="SSF51905">
    <property type="entry name" value="FAD/NAD(P)-binding domain"/>
    <property type="match status" value="1"/>
</dbReference>
<evidence type="ECO:0000256" key="8">
    <source>
        <dbReference type="ARBA" id="ARBA00022982"/>
    </source>
</evidence>
<organism evidence="16 17">
    <name type="scientific">Ridgeia piscesae</name>
    <name type="common">Tubeworm</name>
    <dbReference type="NCBI Taxonomy" id="27915"/>
    <lineage>
        <taxon>Eukaryota</taxon>
        <taxon>Metazoa</taxon>
        <taxon>Spiralia</taxon>
        <taxon>Lophotrochozoa</taxon>
        <taxon>Annelida</taxon>
        <taxon>Polychaeta</taxon>
        <taxon>Sedentaria</taxon>
        <taxon>Canalipalpata</taxon>
        <taxon>Sabellida</taxon>
        <taxon>Siboglinidae</taxon>
        <taxon>Ridgeia</taxon>
    </lineage>
</organism>
<dbReference type="AlphaFoldDB" id="A0AAD9KJY1"/>
<dbReference type="Pfam" id="PF21162">
    <property type="entry name" value="ETFQO_UQ-bd"/>
    <property type="match status" value="1"/>
</dbReference>
<evidence type="ECO:0000256" key="13">
    <source>
        <dbReference type="ARBA" id="ARBA00052682"/>
    </source>
</evidence>
<reference evidence="16" key="1">
    <citation type="journal article" date="2023" name="Mol. Biol. Evol.">
        <title>Third-Generation Sequencing Reveals the Adaptive Role of the Epigenome in Three Deep-Sea Polychaetes.</title>
        <authorList>
            <person name="Perez M."/>
            <person name="Aroh O."/>
            <person name="Sun Y."/>
            <person name="Lan Y."/>
            <person name="Juniper S.K."/>
            <person name="Young C.R."/>
            <person name="Angers B."/>
            <person name="Qian P.Y."/>
        </authorList>
    </citation>
    <scope>NUCLEOTIDE SEQUENCE</scope>
    <source>
        <strain evidence="16">R07B-5</strain>
    </source>
</reference>
<keyword evidence="10 14" id="KW-0408">Iron</keyword>
<evidence type="ECO:0000256" key="11">
    <source>
        <dbReference type="ARBA" id="ARBA00023014"/>
    </source>
</evidence>
<dbReference type="SUPFAM" id="SSF54373">
    <property type="entry name" value="FAD-linked reductases, C-terminal domain"/>
    <property type="match status" value="1"/>
</dbReference>
<dbReference type="SUPFAM" id="SSF54862">
    <property type="entry name" value="4Fe-4S ferredoxins"/>
    <property type="match status" value="1"/>
</dbReference>
<evidence type="ECO:0000256" key="7">
    <source>
        <dbReference type="ARBA" id="ARBA00022827"/>
    </source>
</evidence>
<dbReference type="Proteomes" id="UP001209878">
    <property type="component" value="Unassembled WGS sequence"/>
</dbReference>
<evidence type="ECO:0000256" key="9">
    <source>
        <dbReference type="ARBA" id="ARBA00023002"/>
    </source>
</evidence>
<evidence type="ECO:0000256" key="5">
    <source>
        <dbReference type="ARBA" id="ARBA00022630"/>
    </source>
</evidence>
<keyword evidence="17" id="KW-1185">Reference proteome</keyword>
<dbReference type="EC" id="1.5.5.1" evidence="14"/>
<dbReference type="PANTHER" id="PTHR10617">
    <property type="entry name" value="ELECTRON TRANSFER FLAVOPROTEIN-UBIQUINONE OXIDOREDUCTASE"/>
    <property type="match status" value="1"/>
</dbReference>
<evidence type="ECO:0000313" key="17">
    <source>
        <dbReference type="Proteomes" id="UP001209878"/>
    </source>
</evidence>
<dbReference type="GO" id="GO:0004174">
    <property type="term" value="F:electron-transferring-flavoprotein dehydrogenase activity"/>
    <property type="evidence" value="ECO:0007669"/>
    <property type="project" value="UniProtKB-UniRule"/>
</dbReference>
<keyword evidence="6 14" id="KW-0479">Metal-binding</keyword>
<dbReference type="Gene3D" id="3.30.70.20">
    <property type="match status" value="1"/>
</dbReference>
<dbReference type="InterPro" id="IPR040156">
    <property type="entry name" value="ETF-QO"/>
</dbReference>
<sequence>MYGGTFMYHYGGDQPLVGVGLIVGLDYKNPYVSPFKELQRFKHHPSIEKTLRGGNRIGYGARALNEGGIQCIPKLTFPGGCLIGCSPGFMNVAKIKGLHNAMKSGMLAAESVFECISDGNSAMEGLEPVSYEQKIKDSWVWKELHKTRNVRPSFGTRLGLYGGLLYTGSIWWAMQGHEPWTFSHHSETDSKLTKPASECKPIDYPNPDGVLSFDLLTSVALTGTNHDHDQPPHLTLKNDSVPVKQNFDIFGGPEERFCPAGVYEFVDDESGKGKRLQINAQNCIHCKTCDIKDPSQNINWVTPQGGEGPAYDGM</sequence>
<comment type="caution">
    <text evidence="16">The sequence shown here is derived from an EMBL/GenBank/DDBJ whole genome shotgun (WGS) entry which is preliminary data.</text>
</comment>
<comment type="function">
    <text evidence="2 14">Accepts electrons from ETF and reduces ubiquinone.</text>
</comment>
<gene>
    <name evidence="16" type="ORF">NP493_952g00004</name>
</gene>
<comment type="cofactor">
    <cofactor evidence="1 14">
        <name>FAD</name>
        <dbReference type="ChEBI" id="CHEBI:57692"/>
    </cofactor>
</comment>
<dbReference type="InterPro" id="IPR036188">
    <property type="entry name" value="FAD/NAD-bd_sf"/>
</dbReference>
<evidence type="ECO:0000256" key="12">
    <source>
        <dbReference type="ARBA" id="ARBA00023075"/>
    </source>
</evidence>
<dbReference type="InterPro" id="IPR007859">
    <property type="entry name" value="ETF-QO/FixX_C"/>
</dbReference>
<dbReference type="Pfam" id="PF05187">
    <property type="entry name" value="Fer4_ETF_QO"/>
    <property type="match status" value="1"/>
</dbReference>
<keyword evidence="5 14" id="KW-0285">Flavoprotein</keyword>
<evidence type="ECO:0000256" key="4">
    <source>
        <dbReference type="ARBA" id="ARBA00022485"/>
    </source>
</evidence>
<keyword evidence="9 14" id="KW-0560">Oxidoreductase</keyword>
<protein>
    <recommendedName>
        <fullName evidence="14">Electron transfer flavoprotein-ubiquinone oxidoreductase</fullName>
        <shortName evidence="14">ETF-QO</shortName>
        <ecNumber evidence="14">1.5.5.1</ecNumber>
    </recommendedName>
</protein>
<dbReference type="GO" id="GO:0046872">
    <property type="term" value="F:metal ion binding"/>
    <property type="evidence" value="ECO:0007669"/>
    <property type="project" value="UniProtKB-KW"/>
</dbReference>
<dbReference type="GO" id="GO:0005743">
    <property type="term" value="C:mitochondrial inner membrane"/>
    <property type="evidence" value="ECO:0007669"/>
    <property type="project" value="TreeGrafter"/>
</dbReference>
<evidence type="ECO:0000259" key="15">
    <source>
        <dbReference type="PROSITE" id="PS51379"/>
    </source>
</evidence>
<dbReference type="Gene3D" id="3.30.9.90">
    <property type="match status" value="1"/>
</dbReference>
<evidence type="ECO:0000256" key="2">
    <source>
        <dbReference type="ARBA" id="ARBA00002819"/>
    </source>
</evidence>
<dbReference type="PANTHER" id="PTHR10617:SF107">
    <property type="entry name" value="ELECTRON TRANSFER FLAVOPROTEIN-UBIQUINONE OXIDOREDUCTASE, MITOCHONDRIAL"/>
    <property type="match status" value="1"/>
</dbReference>
<keyword evidence="3 14" id="KW-0813">Transport</keyword>
<evidence type="ECO:0000256" key="6">
    <source>
        <dbReference type="ARBA" id="ARBA00022723"/>
    </source>
</evidence>
<evidence type="ECO:0000313" key="16">
    <source>
        <dbReference type="EMBL" id="KAK2172532.1"/>
    </source>
</evidence>
<dbReference type="FunFam" id="3.30.70.20:FF:000012">
    <property type="entry name" value="Electron transfer flavoprotein-ubiquinone oxidoreductase, mitochondrial"/>
    <property type="match status" value="1"/>
</dbReference>
<accession>A0AAD9KJY1</accession>
<name>A0AAD9KJY1_RIDPI</name>
<keyword evidence="8 14" id="KW-0249">Electron transport</keyword>
<evidence type="ECO:0000256" key="1">
    <source>
        <dbReference type="ARBA" id="ARBA00001974"/>
    </source>
</evidence>
<keyword evidence="11 14" id="KW-0411">Iron-sulfur</keyword>
<keyword evidence="12 14" id="KW-0830">Ubiquinone</keyword>
<proteinExistence type="predicted"/>
<evidence type="ECO:0000256" key="14">
    <source>
        <dbReference type="RuleBase" id="RU366068"/>
    </source>
</evidence>
<keyword evidence="7 14" id="KW-0274">FAD</keyword>
<dbReference type="PROSITE" id="PS51379">
    <property type="entry name" value="4FE4S_FER_2"/>
    <property type="match status" value="1"/>
</dbReference>
<dbReference type="GO" id="GO:0051539">
    <property type="term" value="F:4 iron, 4 sulfur cluster binding"/>
    <property type="evidence" value="ECO:0007669"/>
    <property type="project" value="UniProtKB-UniRule"/>
</dbReference>
<dbReference type="InterPro" id="IPR017896">
    <property type="entry name" value="4Fe4S_Fe-S-bd"/>
</dbReference>
<comment type="cofactor">
    <cofactor evidence="14">
        <name>[4Fe-4S] cluster</name>
        <dbReference type="ChEBI" id="CHEBI:49883"/>
    </cofactor>
    <text evidence="14">Binds 1 [4Fe-4S] cluster.</text>
</comment>